<dbReference type="Proteomes" id="UP000672934">
    <property type="component" value="Unassembled WGS sequence"/>
</dbReference>
<gene>
    <name evidence="1" type="ORF">LMG31506_01844</name>
</gene>
<reference evidence="1" key="1">
    <citation type="submission" date="2021-03" db="EMBL/GenBank/DDBJ databases">
        <authorList>
            <person name="Peeters C."/>
        </authorList>
    </citation>
    <scope>NUCLEOTIDE SEQUENCE</scope>
    <source>
        <strain evidence="1">LMG 31506</strain>
    </source>
</reference>
<accession>A0A916N3N0</accession>
<comment type="caution">
    <text evidence="1">The sequence shown here is derived from an EMBL/GenBank/DDBJ whole genome shotgun (WGS) entry which is preliminary data.</text>
</comment>
<organism evidence="1 2">
    <name type="scientific">Cupriavidus yeoncheonensis</name>
    <dbReference type="NCBI Taxonomy" id="1462994"/>
    <lineage>
        <taxon>Bacteria</taxon>
        <taxon>Pseudomonadati</taxon>
        <taxon>Pseudomonadota</taxon>
        <taxon>Betaproteobacteria</taxon>
        <taxon>Burkholderiales</taxon>
        <taxon>Burkholderiaceae</taxon>
        <taxon>Cupriavidus</taxon>
    </lineage>
</organism>
<name>A0A916N3N0_9BURK</name>
<proteinExistence type="predicted"/>
<dbReference type="EMBL" id="CAJPUY010000005">
    <property type="protein sequence ID" value="CAG2137466.1"/>
    <property type="molecule type" value="Genomic_DNA"/>
</dbReference>
<evidence type="ECO:0000313" key="2">
    <source>
        <dbReference type="Proteomes" id="UP000672934"/>
    </source>
</evidence>
<sequence length="34" mass="3576">MSIGVHGCEIWVPNGGRAATSGRGSRFTMTIPTK</sequence>
<dbReference type="AlphaFoldDB" id="A0A916N3N0"/>
<evidence type="ECO:0000313" key="1">
    <source>
        <dbReference type="EMBL" id="CAG2137466.1"/>
    </source>
</evidence>
<keyword evidence="2" id="KW-1185">Reference proteome</keyword>
<protein>
    <submittedName>
        <fullName evidence="1">Uncharacterized protein</fullName>
    </submittedName>
</protein>